<dbReference type="AlphaFoldDB" id="A0A835PHP6"/>
<reference evidence="2 3" key="1">
    <citation type="journal article" date="2020" name="Nat. Food">
        <title>A phased Vanilla planifolia genome enables genetic improvement of flavour and production.</title>
        <authorList>
            <person name="Hasing T."/>
            <person name="Tang H."/>
            <person name="Brym M."/>
            <person name="Khazi F."/>
            <person name="Huang T."/>
            <person name="Chambers A.H."/>
        </authorList>
    </citation>
    <scope>NUCLEOTIDE SEQUENCE [LARGE SCALE GENOMIC DNA]</scope>
    <source>
        <tissue evidence="2">Leaf</tissue>
    </source>
</reference>
<proteinExistence type="predicted"/>
<dbReference type="Proteomes" id="UP000639772">
    <property type="component" value="Unassembled WGS sequence"/>
</dbReference>
<feature type="region of interest" description="Disordered" evidence="1">
    <location>
        <begin position="170"/>
        <end position="204"/>
    </location>
</feature>
<protein>
    <recommendedName>
        <fullName evidence="4">RRM domain-containing protein</fullName>
    </recommendedName>
</protein>
<dbReference type="PANTHER" id="PTHR33527">
    <property type="entry name" value="OS07G0274300 PROTEIN"/>
    <property type="match status" value="1"/>
</dbReference>
<comment type="caution">
    <text evidence="2">The sequence shown here is derived from an EMBL/GenBank/DDBJ whole genome shotgun (WGS) entry which is preliminary data.</text>
</comment>
<sequence>MAGGSRPSTLDLLLFHRQEREFFHRLVHQLGQKPVTTRWVMALWLWFESIGHHDFIRHVSSSNDRIVEAFLAEADSCLGRLLGTRTHAEDEQEELPLTNTLVAEPIGLRFFDYHRDVALKGVTYFVKNVAEIIFDDGIMEKAAQDPNHPATRRVLSSGLHIWQPNVEQSAWSMPSTSHSPPRPTSRPPSVLNPMARPWSPVTEQSSDDQRSMFITFSRGYPLTREDIKDFFNTRFGPCVEMVMIERAPAGAAPMYGRVVFTNASMIAPVLNGQRTAKFMINGRHLWARMYVPRTAAN</sequence>
<name>A0A835PHP6_VANPL</name>
<accession>A0A835PHP6</accession>
<evidence type="ECO:0008006" key="4">
    <source>
        <dbReference type="Google" id="ProtNLM"/>
    </source>
</evidence>
<evidence type="ECO:0000313" key="2">
    <source>
        <dbReference type="EMBL" id="KAG0454040.1"/>
    </source>
</evidence>
<dbReference type="OrthoDB" id="1882251at2759"/>
<organism evidence="2 3">
    <name type="scientific">Vanilla planifolia</name>
    <name type="common">Vanilla</name>
    <dbReference type="NCBI Taxonomy" id="51239"/>
    <lineage>
        <taxon>Eukaryota</taxon>
        <taxon>Viridiplantae</taxon>
        <taxon>Streptophyta</taxon>
        <taxon>Embryophyta</taxon>
        <taxon>Tracheophyta</taxon>
        <taxon>Spermatophyta</taxon>
        <taxon>Magnoliopsida</taxon>
        <taxon>Liliopsida</taxon>
        <taxon>Asparagales</taxon>
        <taxon>Orchidaceae</taxon>
        <taxon>Vanilloideae</taxon>
        <taxon>Vanilleae</taxon>
        <taxon>Vanilla</taxon>
    </lineage>
</organism>
<evidence type="ECO:0000313" key="3">
    <source>
        <dbReference type="Proteomes" id="UP000639772"/>
    </source>
</evidence>
<dbReference type="PANTHER" id="PTHR33527:SF53">
    <property type="entry name" value="OS10G0561000 PROTEIN"/>
    <property type="match status" value="1"/>
</dbReference>
<dbReference type="EMBL" id="JADCNM010000014">
    <property type="protein sequence ID" value="KAG0454040.1"/>
    <property type="molecule type" value="Genomic_DNA"/>
</dbReference>
<evidence type="ECO:0000256" key="1">
    <source>
        <dbReference type="SAM" id="MobiDB-lite"/>
    </source>
</evidence>
<gene>
    <name evidence="2" type="ORF">HPP92_025344</name>
</gene>